<dbReference type="Pfam" id="PF08511">
    <property type="entry name" value="COQ9"/>
    <property type="match status" value="1"/>
</dbReference>
<dbReference type="EMBL" id="QGGV01000012">
    <property type="protein sequence ID" value="PWK54111.1"/>
    <property type="molecule type" value="Genomic_DNA"/>
</dbReference>
<comment type="pathway">
    <text evidence="1">Cofactor biosynthesis; ubiquinone biosynthesis.</text>
</comment>
<dbReference type="RefSeq" id="WP_109760890.1">
    <property type="nucleotide sequence ID" value="NZ_CP034588.1"/>
</dbReference>
<dbReference type="SUPFAM" id="SSF48498">
    <property type="entry name" value="Tetracyclin repressor-like, C-terminal domain"/>
    <property type="match status" value="1"/>
</dbReference>
<dbReference type="OrthoDB" id="7201143at2"/>
<gene>
    <name evidence="8" type="ORF">C8D95_11299</name>
</gene>
<name>A0A316FZP1_9RHOB</name>
<evidence type="ECO:0000313" key="9">
    <source>
        <dbReference type="Proteomes" id="UP000245390"/>
    </source>
</evidence>
<dbReference type="NCBIfam" id="TIGR02396">
    <property type="entry name" value="diverge_rpsU"/>
    <property type="match status" value="1"/>
</dbReference>
<keyword evidence="9" id="KW-1185">Reference proteome</keyword>
<evidence type="ECO:0000256" key="5">
    <source>
        <dbReference type="ARBA" id="ARBA00023121"/>
    </source>
</evidence>
<dbReference type="Proteomes" id="UP000245390">
    <property type="component" value="Unassembled WGS sequence"/>
</dbReference>
<dbReference type="Gene3D" id="1.10.357.10">
    <property type="entry name" value="Tetracycline Repressor, domain 2"/>
    <property type="match status" value="1"/>
</dbReference>
<comment type="similarity">
    <text evidence="2">Belongs to the COQ9 family.</text>
</comment>
<dbReference type="AlphaFoldDB" id="A0A316FZP1"/>
<evidence type="ECO:0000256" key="4">
    <source>
        <dbReference type="ARBA" id="ARBA00022946"/>
    </source>
</evidence>
<evidence type="ECO:0000256" key="1">
    <source>
        <dbReference type="ARBA" id="ARBA00004749"/>
    </source>
</evidence>
<evidence type="ECO:0000259" key="7">
    <source>
        <dbReference type="Pfam" id="PF08511"/>
    </source>
</evidence>
<keyword evidence="5" id="KW-0446">Lipid-binding</keyword>
<dbReference type="InterPro" id="IPR013718">
    <property type="entry name" value="COQ9_C"/>
</dbReference>
<dbReference type="InterPro" id="IPR036271">
    <property type="entry name" value="Tet_transcr_reg_TetR-rel_C_sf"/>
</dbReference>
<evidence type="ECO:0000256" key="2">
    <source>
        <dbReference type="ARBA" id="ARBA00010766"/>
    </source>
</evidence>
<feature type="domain" description="COQ9 C-terminal" evidence="7">
    <location>
        <begin position="118"/>
        <end position="188"/>
    </location>
</feature>
<dbReference type="KEGG" id="salo:EF888_18835"/>
<organism evidence="8 9">
    <name type="scientific">Silicimonas algicola</name>
    <dbReference type="NCBI Taxonomy" id="1826607"/>
    <lineage>
        <taxon>Bacteria</taxon>
        <taxon>Pseudomonadati</taxon>
        <taxon>Pseudomonadota</taxon>
        <taxon>Alphaproteobacteria</taxon>
        <taxon>Rhodobacterales</taxon>
        <taxon>Paracoccaceae</taxon>
    </lineage>
</organism>
<dbReference type="GO" id="GO:0006744">
    <property type="term" value="P:ubiquinone biosynthetic process"/>
    <property type="evidence" value="ECO:0007669"/>
    <property type="project" value="UniProtKB-KW"/>
</dbReference>
<keyword evidence="8" id="KW-0830">Ubiquinone</keyword>
<dbReference type="GO" id="GO:0008289">
    <property type="term" value="F:lipid binding"/>
    <property type="evidence" value="ECO:0007669"/>
    <property type="project" value="UniProtKB-KW"/>
</dbReference>
<accession>A0A316FZP1</accession>
<evidence type="ECO:0000256" key="6">
    <source>
        <dbReference type="ARBA" id="ARBA00058104"/>
    </source>
</evidence>
<proteinExistence type="inferred from homology"/>
<dbReference type="InterPro" id="IPR012762">
    <property type="entry name" value="Ubiq_biosynth_COQ9"/>
</dbReference>
<comment type="function">
    <text evidence="6">Membrane-associated protein that warps the membrane surface to access and bind aromatic isoprenes with high specificity, including ubiquinone (CoQ) isoprene intermediates and presents them directly to COQ7, therefore facilitating the COQ7-mediated hydroxylase step. Participates in the biosynthesis of coenzyme Q, also named ubiquinone, an essential lipid-soluble electron transporter for aerobic cellular respiration.</text>
</comment>
<dbReference type="PANTHER" id="PTHR21427">
    <property type="entry name" value="UBIQUINONE BIOSYNTHESIS PROTEIN COQ9, MITOCHONDRIAL"/>
    <property type="match status" value="1"/>
</dbReference>
<keyword evidence="4" id="KW-0809">Transit peptide</keyword>
<evidence type="ECO:0000256" key="3">
    <source>
        <dbReference type="ARBA" id="ARBA00022688"/>
    </source>
</evidence>
<dbReference type="PANTHER" id="PTHR21427:SF19">
    <property type="entry name" value="UBIQUINONE BIOSYNTHESIS PROTEIN COQ9, MITOCHONDRIAL"/>
    <property type="match status" value="1"/>
</dbReference>
<evidence type="ECO:0000313" key="8">
    <source>
        <dbReference type="EMBL" id="PWK54111.1"/>
    </source>
</evidence>
<protein>
    <submittedName>
        <fullName evidence="8">Ubiquinone biosynthesis protein COQ9</fullName>
    </submittedName>
</protein>
<keyword evidence="3" id="KW-0831">Ubiquinone biosynthesis</keyword>
<reference evidence="8 9" key="1">
    <citation type="submission" date="2018-05" db="EMBL/GenBank/DDBJ databases">
        <title>Genomic Encyclopedia of Type Strains, Phase IV (KMG-IV): sequencing the most valuable type-strain genomes for metagenomic binning, comparative biology and taxonomic classification.</title>
        <authorList>
            <person name="Goeker M."/>
        </authorList>
    </citation>
    <scope>NUCLEOTIDE SEQUENCE [LARGE SCALE GENOMIC DNA]</scope>
    <source>
        <strain evidence="8 9">DSM 103371</strain>
    </source>
</reference>
<sequence>MTKTLPTDPRLEALLDAALDHVPFDGWSPATFRAATSEAGMTEAEAKALAPRGAIDLAVALHRRGDRAMVEKMASVGSVDMRYRDRVSAALHYRVEALPDREVARKSSALFSLPTHAAEGAKLIWETSDAIWTALGDTSRDGNWYSKRATLSAVWGSVVLYWLGDDSIGHERTKEFIDRRIDNVMSVEEIKGRLRKNPLTKPLMEIQAAIMGRVKAPSRADRSNLPGRWSPDT</sequence>
<comment type="caution">
    <text evidence="8">The sequence shown here is derived from an EMBL/GenBank/DDBJ whole genome shotgun (WGS) entry which is preliminary data.</text>
</comment>